<dbReference type="SUPFAM" id="SSF48452">
    <property type="entry name" value="TPR-like"/>
    <property type="match status" value="1"/>
</dbReference>
<feature type="compositionally biased region" description="Basic and acidic residues" evidence="1">
    <location>
        <begin position="354"/>
        <end position="368"/>
    </location>
</feature>
<protein>
    <submittedName>
        <fullName evidence="2">Uncharacterized protein</fullName>
    </submittedName>
</protein>
<keyword evidence="3" id="KW-1185">Reference proteome</keyword>
<feature type="region of interest" description="Disordered" evidence="1">
    <location>
        <begin position="222"/>
        <end position="441"/>
    </location>
</feature>
<feature type="compositionally biased region" description="Polar residues" evidence="1">
    <location>
        <begin position="289"/>
        <end position="298"/>
    </location>
</feature>
<dbReference type="Gene3D" id="1.25.40.10">
    <property type="entry name" value="Tetratricopeptide repeat domain"/>
    <property type="match status" value="1"/>
</dbReference>
<dbReference type="InterPro" id="IPR011990">
    <property type="entry name" value="TPR-like_helical_dom_sf"/>
</dbReference>
<evidence type="ECO:0000313" key="3">
    <source>
        <dbReference type="Proteomes" id="UP001642464"/>
    </source>
</evidence>
<dbReference type="Proteomes" id="UP001642464">
    <property type="component" value="Unassembled WGS sequence"/>
</dbReference>
<dbReference type="InterPro" id="IPR036249">
    <property type="entry name" value="Thioredoxin-like_sf"/>
</dbReference>
<comment type="caution">
    <text evidence="2">The sequence shown here is derived from an EMBL/GenBank/DDBJ whole genome shotgun (WGS) entry which is preliminary data.</text>
</comment>
<sequence>VHCDLTFTGDPRMAKLFVCQSTSCRSSGGSDKLLRDLEELCATPYSGCQAVSTGCLDLCGKGPNVKVQVKSDQKVVEGVKTFKAARTLLEKHGAKLRKLDLTVAEIKYDARRAKTSEERLAKVEKGFKAIGNDWRQEPHLASSLLALRAEELLAKEDLEAALTDARKACELWAGSGPAHLSVAVALLKLGKTDEAKKAFDLAQDTGTSLNKEHMRFVMNQLRDAPKPDPAPKAEAAPPKAEAVPQSEAAPPKAKAALKGEAVPPNAAPKAVPKAEAAAKVAAPPKAKASNGSPATKAQPSDAKAAPPEVEESTAKAEVTTSFESRGSRHKTMKVKSASMPSSKGTEKMPASKSKSLDRLPSKIDDEKSKAKKGNSKKDSPDAAEHAEDAQTTAAEVMSGGSRTPVVDGELSESGLVEPGPPIASCGTGLAPPKYERKIVSL</sequence>
<proteinExistence type="predicted"/>
<evidence type="ECO:0000256" key="1">
    <source>
        <dbReference type="SAM" id="MobiDB-lite"/>
    </source>
</evidence>
<reference evidence="2 3" key="1">
    <citation type="submission" date="2024-02" db="EMBL/GenBank/DDBJ databases">
        <authorList>
            <person name="Chen Y."/>
            <person name="Shah S."/>
            <person name="Dougan E. K."/>
            <person name="Thang M."/>
            <person name="Chan C."/>
        </authorList>
    </citation>
    <scope>NUCLEOTIDE SEQUENCE [LARGE SCALE GENOMIC DNA]</scope>
</reference>
<evidence type="ECO:0000313" key="2">
    <source>
        <dbReference type="EMBL" id="CAK9005885.1"/>
    </source>
</evidence>
<feature type="non-terminal residue" evidence="2">
    <location>
        <position position="1"/>
    </location>
</feature>
<organism evidence="2 3">
    <name type="scientific">Durusdinium trenchii</name>
    <dbReference type="NCBI Taxonomy" id="1381693"/>
    <lineage>
        <taxon>Eukaryota</taxon>
        <taxon>Sar</taxon>
        <taxon>Alveolata</taxon>
        <taxon>Dinophyceae</taxon>
        <taxon>Suessiales</taxon>
        <taxon>Symbiodiniaceae</taxon>
        <taxon>Durusdinium</taxon>
    </lineage>
</organism>
<dbReference type="Gene3D" id="3.40.30.10">
    <property type="entry name" value="Glutaredoxin"/>
    <property type="match status" value="1"/>
</dbReference>
<accession>A0ABP0IUX2</accession>
<gene>
    <name evidence="2" type="ORF">SCF082_LOCUS8783</name>
</gene>
<dbReference type="CDD" id="cd02980">
    <property type="entry name" value="TRX_Fd_family"/>
    <property type="match status" value="1"/>
</dbReference>
<feature type="compositionally biased region" description="Basic and acidic residues" evidence="1">
    <location>
        <begin position="375"/>
        <end position="388"/>
    </location>
</feature>
<dbReference type="EMBL" id="CAXAMM010005069">
    <property type="protein sequence ID" value="CAK9005885.1"/>
    <property type="molecule type" value="Genomic_DNA"/>
</dbReference>
<dbReference type="SUPFAM" id="SSF52833">
    <property type="entry name" value="Thioredoxin-like"/>
    <property type="match status" value="1"/>
</dbReference>
<feature type="compositionally biased region" description="Low complexity" evidence="1">
    <location>
        <begin position="232"/>
        <end position="288"/>
    </location>
</feature>
<name>A0ABP0IUX2_9DINO</name>